<proteinExistence type="predicted"/>
<evidence type="ECO:0000313" key="1">
    <source>
        <dbReference type="EnsemblPlants" id="AET5Gv20341100.1"/>
    </source>
</evidence>
<protein>
    <submittedName>
        <fullName evidence="1">Uncharacterized protein</fullName>
    </submittedName>
</protein>
<dbReference type="AlphaFoldDB" id="A0A453K9V0"/>
<reference evidence="2" key="2">
    <citation type="journal article" date="2017" name="Nat. Plants">
        <title>The Aegilops tauschii genome reveals multiple impacts of transposons.</title>
        <authorList>
            <person name="Zhao G."/>
            <person name="Zou C."/>
            <person name="Li K."/>
            <person name="Wang K."/>
            <person name="Li T."/>
            <person name="Gao L."/>
            <person name="Zhang X."/>
            <person name="Wang H."/>
            <person name="Yang Z."/>
            <person name="Liu X."/>
            <person name="Jiang W."/>
            <person name="Mao L."/>
            <person name="Kong X."/>
            <person name="Jiao Y."/>
            <person name="Jia J."/>
        </authorList>
    </citation>
    <scope>NUCLEOTIDE SEQUENCE [LARGE SCALE GENOMIC DNA]</scope>
    <source>
        <strain evidence="2">cv. AL8/78</strain>
    </source>
</reference>
<dbReference type="Gramene" id="AET5Gv20341100.1">
    <property type="protein sequence ID" value="AET5Gv20341100.1"/>
    <property type="gene ID" value="AET5Gv20341100"/>
</dbReference>
<accession>A0A453K9V0</accession>
<reference evidence="1" key="3">
    <citation type="journal article" date="2017" name="Nature">
        <title>Genome sequence of the progenitor of the wheat D genome Aegilops tauschii.</title>
        <authorList>
            <person name="Luo M.C."/>
            <person name="Gu Y.Q."/>
            <person name="Puiu D."/>
            <person name="Wang H."/>
            <person name="Twardziok S.O."/>
            <person name="Deal K.R."/>
            <person name="Huo N."/>
            <person name="Zhu T."/>
            <person name="Wang L."/>
            <person name="Wang Y."/>
            <person name="McGuire P.E."/>
            <person name="Liu S."/>
            <person name="Long H."/>
            <person name="Ramasamy R.K."/>
            <person name="Rodriguez J.C."/>
            <person name="Van S.L."/>
            <person name="Yuan L."/>
            <person name="Wang Z."/>
            <person name="Xia Z."/>
            <person name="Xiao L."/>
            <person name="Anderson O.D."/>
            <person name="Ouyang S."/>
            <person name="Liang Y."/>
            <person name="Zimin A.V."/>
            <person name="Pertea G."/>
            <person name="Qi P."/>
            <person name="Bennetzen J.L."/>
            <person name="Dai X."/>
            <person name="Dawson M.W."/>
            <person name="Muller H.G."/>
            <person name="Kugler K."/>
            <person name="Rivarola-Duarte L."/>
            <person name="Spannagl M."/>
            <person name="Mayer K.F.X."/>
            <person name="Lu F.H."/>
            <person name="Bevan M.W."/>
            <person name="Leroy P."/>
            <person name="Li P."/>
            <person name="You F.M."/>
            <person name="Sun Q."/>
            <person name="Liu Z."/>
            <person name="Lyons E."/>
            <person name="Wicker T."/>
            <person name="Salzberg S.L."/>
            <person name="Devos K.M."/>
            <person name="Dvorak J."/>
        </authorList>
    </citation>
    <scope>NUCLEOTIDE SEQUENCE [LARGE SCALE GENOMIC DNA]</scope>
    <source>
        <strain evidence="1">cv. AL8/78</strain>
    </source>
</reference>
<reference evidence="1" key="4">
    <citation type="submission" date="2019-03" db="UniProtKB">
        <authorList>
            <consortium name="EnsemblPlants"/>
        </authorList>
    </citation>
    <scope>IDENTIFICATION</scope>
</reference>
<name>A0A453K9V0_AEGTS</name>
<sequence length="48" mass="5499">MLYKIIRVLQNCMIHQIGAYPTFYGLWTYVAYLEAAIHGSGELQFFGA</sequence>
<reference evidence="2" key="1">
    <citation type="journal article" date="2014" name="Science">
        <title>Ancient hybridizations among the ancestral genomes of bread wheat.</title>
        <authorList>
            <consortium name="International Wheat Genome Sequencing Consortium,"/>
            <person name="Marcussen T."/>
            <person name="Sandve S.R."/>
            <person name="Heier L."/>
            <person name="Spannagl M."/>
            <person name="Pfeifer M."/>
            <person name="Jakobsen K.S."/>
            <person name="Wulff B.B."/>
            <person name="Steuernagel B."/>
            <person name="Mayer K.F."/>
            <person name="Olsen O.A."/>
        </authorList>
    </citation>
    <scope>NUCLEOTIDE SEQUENCE [LARGE SCALE GENOMIC DNA]</scope>
    <source>
        <strain evidence="2">cv. AL8/78</strain>
    </source>
</reference>
<dbReference type="EnsemblPlants" id="AET5Gv20341100.1">
    <property type="protein sequence ID" value="AET5Gv20341100.1"/>
    <property type="gene ID" value="AET5Gv20341100"/>
</dbReference>
<keyword evidence="2" id="KW-1185">Reference proteome</keyword>
<organism evidence="1 2">
    <name type="scientific">Aegilops tauschii subsp. strangulata</name>
    <name type="common">Goatgrass</name>
    <dbReference type="NCBI Taxonomy" id="200361"/>
    <lineage>
        <taxon>Eukaryota</taxon>
        <taxon>Viridiplantae</taxon>
        <taxon>Streptophyta</taxon>
        <taxon>Embryophyta</taxon>
        <taxon>Tracheophyta</taxon>
        <taxon>Spermatophyta</taxon>
        <taxon>Magnoliopsida</taxon>
        <taxon>Liliopsida</taxon>
        <taxon>Poales</taxon>
        <taxon>Poaceae</taxon>
        <taxon>BOP clade</taxon>
        <taxon>Pooideae</taxon>
        <taxon>Triticodae</taxon>
        <taxon>Triticeae</taxon>
        <taxon>Triticinae</taxon>
        <taxon>Aegilops</taxon>
    </lineage>
</organism>
<evidence type="ECO:0000313" key="2">
    <source>
        <dbReference type="Proteomes" id="UP000015105"/>
    </source>
</evidence>
<reference evidence="1" key="5">
    <citation type="journal article" date="2021" name="G3 (Bethesda)">
        <title>Aegilops tauschii genome assembly Aet v5.0 features greater sequence contiguity and improved annotation.</title>
        <authorList>
            <person name="Wang L."/>
            <person name="Zhu T."/>
            <person name="Rodriguez J.C."/>
            <person name="Deal K.R."/>
            <person name="Dubcovsky J."/>
            <person name="McGuire P.E."/>
            <person name="Lux T."/>
            <person name="Spannagl M."/>
            <person name="Mayer K.F.X."/>
            <person name="Baldrich P."/>
            <person name="Meyers B.C."/>
            <person name="Huo N."/>
            <person name="Gu Y.Q."/>
            <person name="Zhou H."/>
            <person name="Devos K.M."/>
            <person name="Bennetzen J.L."/>
            <person name="Unver T."/>
            <person name="Budak H."/>
            <person name="Gulick P.J."/>
            <person name="Galiba G."/>
            <person name="Kalapos B."/>
            <person name="Nelson D.R."/>
            <person name="Li P."/>
            <person name="You F.M."/>
            <person name="Luo M.C."/>
            <person name="Dvorak J."/>
        </authorList>
    </citation>
    <scope>NUCLEOTIDE SEQUENCE [LARGE SCALE GENOMIC DNA]</scope>
    <source>
        <strain evidence="1">cv. AL8/78</strain>
    </source>
</reference>
<dbReference type="Proteomes" id="UP000015105">
    <property type="component" value="Chromosome 5D"/>
</dbReference>